<dbReference type="OrthoDB" id="9804453at2"/>
<dbReference type="SUPFAM" id="SSF53649">
    <property type="entry name" value="Alkaline phosphatase-like"/>
    <property type="match status" value="1"/>
</dbReference>
<dbReference type="RefSeq" id="WP_073376406.1">
    <property type="nucleotide sequence ID" value="NZ_FQXS01000014.1"/>
</dbReference>
<keyword evidence="5" id="KW-0324">Glycolysis</keyword>
<dbReference type="PANTHER" id="PTHR31209">
    <property type="entry name" value="COFACTOR-INDEPENDENT PHOSPHOGLYCERATE MUTASE"/>
    <property type="match status" value="1"/>
</dbReference>
<dbReference type="Gene3D" id="3.30.70.2130">
    <property type="entry name" value="Metalloenzyme domain"/>
    <property type="match status" value="1"/>
</dbReference>
<evidence type="ECO:0000256" key="3">
    <source>
        <dbReference type="ARBA" id="ARBA00004921"/>
    </source>
</evidence>
<dbReference type="NCBIfam" id="TIGR00306">
    <property type="entry name" value="apgM"/>
    <property type="match status" value="1"/>
</dbReference>
<dbReference type="GO" id="GO:0046872">
    <property type="term" value="F:metal ion binding"/>
    <property type="evidence" value="ECO:0007669"/>
    <property type="project" value="InterPro"/>
</dbReference>
<accession>A0A1M5WQ79</accession>
<evidence type="ECO:0000256" key="4">
    <source>
        <dbReference type="ARBA" id="ARBA00005524"/>
    </source>
</evidence>
<comment type="function">
    <text evidence="2">Catalyzes the interconversion of 2-phosphoglycerate and 3-phosphoglycerate.</text>
</comment>
<dbReference type="NCBIfam" id="TIGR02535">
    <property type="entry name" value="hyp_Hser_kinase"/>
    <property type="match status" value="1"/>
</dbReference>
<sequence length="408" mass="44419">MKYLILVGDGMGDHPVAELGGKTPLQVAATPAMDRLCRLARPLRLATVPDGFLPGSDVANMSLLGYDPARYYTGRAPLEAASMGISLAAGETAFRCNLVTTEHGPGNNRAMVDFSAGHISSEEAAELIDALQQACDQSIFRFHAGISYRHLLVVKEPAPLPATVPPHDYIGKDISDAWQAYLDLDAWRELVQQAEAILANHPVNRSRKAAGLLPATAIWPWGEGTSPTMPTLTERFGISGTMISAVDLLNGLGVYAGLEIVRVPGATGYIDTNYEGKAQAALTSLQDRDFVFVHLEAPDEAGHQGRLDHKIQAIEDFDARIVAPITATLDQRGEPYRVIVTMDHFTPLALRTHTDEPVPALLYDSREPWPEAIHPFDEQLIKDPNHPLPLTPGHRMLEVLLQTDDTTP</sequence>
<dbReference type="InterPro" id="IPR042253">
    <property type="entry name" value="Pglycerate_mutase_ApgM_sf"/>
</dbReference>
<keyword evidence="9" id="KW-1185">Reference proteome</keyword>
<dbReference type="InterPro" id="IPR006124">
    <property type="entry name" value="Metalloenzyme"/>
</dbReference>
<dbReference type="PIRSF" id="PIRSF006392">
    <property type="entry name" value="IPGAM_arch"/>
    <property type="match status" value="1"/>
</dbReference>
<dbReference type="InterPro" id="IPR017850">
    <property type="entry name" value="Alkaline_phosphatase_core_sf"/>
</dbReference>
<organism evidence="8 9">
    <name type="scientific">Desulfofustis glycolicus DSM 9705</name>
    <dbReference type="NCBI Taxonomy" id="1121409"/>
    <lineage>
        <taxon>Bacteria</taxon>
        <taxon>Pseudomonadati</taxon>
        <taxon>Thermodesulfobacteriota</taxon>
        <taxon>Desulfobulbia</taxon>
        <taxon>Desulfobulbales</taxon>
        <taxon>Desulfocapsaceae</taxon>
        <taxon>Desulfofustis</taxon>
    </lineage>
</organism>
<protein>
    <submittedName>
        <fullName evidence="8">Phosphoglycerate mutase</fullName>
    </submittedName>
</protein>
<dbReference type="Gene3D" id="3.40.720.10">
    <property type="entry name" value="Alkaline Phosphatase, subunit A"/>
    <property type="match status" value="1"/>
</dbReference>
<keyword evidence="6" id="KW-0413">Isomerase</keyword>
<dbReference type="CDD" id="cd16011">
    <property type="entry name" value="iPGM_like"/>
    <property type="match status" value="1"/>
</dbReference>
<dbReference type="NCBIfam" id="NF003242">
    <property type="entry name" value="PRK04200.1"/>
    <property type="match status" value="1"/>
</dbReference>
<evidence type="ECO:0000256" key="5">
    <source>
        <dbReference type="ARBA" id="ARBA00023152"/>
    </source>
</evidence>
<reference evidence="8 9" key="1">
    <citation type="submission" date="2016-11" db="EMBL/GenBank/DDBJ databases">
        <authorList>
            <person name="Jaros S."/>
            <person name="Januszkiewicz K."/>
            <person name="Wedrychowicz H."/>
        </authorList>
    </citation>
    <scope>NUCLEOTIDE SEQUENCE [LARGE SCALE GENOMIC DNA]</scope>
    <source>
        <strain evidence="8 9">DSM 9705</strain>
    </source>
</reference>
<name>A0A1M5WQ79_9BACT</name>
<gene>
    <name evidence="8" type="ORF">SAMN02745124_02448</name>
</gene>
<evidence type="ECO:0000256" key="1">
    <source>
        <dbReference type="ARBA" id="ARBA00000370"/>
    </source>
</evidence>
<comment type="catalytic activity">
    <reaction evidence="1">
        <text>(2R)-2-phosphoglycerate = (2R)-3-phosphoglycerate</text>
        <dbReference type="Rhea" id="RHEA:15901"/>
        <dbReference type="ChEBI" id="CHEBI:58272"/>
        <dbReference type="ChEBI" id="CHEBI:58289"/>
        <dbReference type="EC" id="5.4.2.12"/>
    </reaction>
</comment>
<dbReference type="InterPro" id="IPR004456">
    <property type="entry name" value="Pglycerate_mutase_ApgM"/>
</dbReference>
<feature type="domain" description="Metalloenzyme" evidence="7">
    <location>
        <begin position="1"/>
        <end position="365"/>
    </location>
</feature>
<dbReference type="AlphaFoldDB" id="A0A1M5WQ79"/>
<comment type="similarity">
    <text evidence="4">Belongs to the BPG-independent phosphoglycerate mutase family. A-PGAM subfamily.</text>
</comment>
<proteinExistence type="inferred from homology"/>
<dbReference type="Pfam" id="PF10143">
    <property type="entry name" value="PhosphMutase"/>
    <property type="match status" value="1"/>
</dbReference>
<evidence type="ECO:0000256" key="2">
    <source>
        <dbReference type="ARBA" id="ARBA00002315"/>
    </source>
</evidence>
<evidence type="ECO:0000313" key="8">
    <source>
        <dbReference type="EMBL" id="SHH89687.1"/>
    </source>
</evidence>
<evidence type="ECO:0000313" key="9">
    <source>
        <dbReference type="Proteomes" id="UP000184139"/>
    </source>
</evidence>
<comment type="pathway">
    <text evidence="3">Carbohydrate degradation.</text>
</comment>
<evidence type="ECO:0000259" key="7">
    <source>
        <dbReference type="Pfam" id="PF01676"/>
    </source>
</evidence>
<dbReference type="EMBL" id="FQXS01000014">
    <property type="protein sequence ID" value="SHH89687.1"/>
    <property type="molecule type" value="Genomic_DNA"/>
</dbReference>
<dbReference type="Pfam" id="PF01676">
    <property type="entry name" value="Metalloenzyme"/>
    <property type="match status" value="1"/>
</dbReference>
<dbReference type="Proteomes" id="UP000184139">
    <property type="component" value="Unassembled WGS sequence"/>
</dbReference>
<dbReference type="GO" id="GO:0006096">
    <property type="term" value="P:glycolytic process"/>
    <property type="evidence" value="ECO:0007669"/>
    <property type="project" value="UniProtKB-KW"/>
</dbReference>
<dbReference type="GO" id="GO:0004619">
    <property type="term" value="F:phosphoglycerate mutase activity"/>
    <property type="evidence" value="ECO:0007669"/>
    <property type="project" value="UniProtKB-EC"/>
</dbReference>
<evidence type="ECO:0000256" key="6">
    <source>
        <dbReference type="ARBA" id="ARBA00023235"/>
    </source>
</evidence>
<dbReference type="PANTHER" id="PTHR31209:SF4">
    <property type="entry name" value="2,3-BISPHOSPHOGLYCERATE-INDEPENDENT PHOSPHOGLYCERATE MUTASE"/>
    <property type="match status" value="1"/>
</dbReference>
<dbReference type="STRING" id="1121409.SAMN02745124_02448"/>
<dbReference type="InterPro" id="IPR023665">
    <property type="entry name" value="ApgAM_prokaryotes"/>
</dbReference>